<dbReference type="PANTHER" id="PTHR31485:SF7">
    <property type="entry name" value="PEPTIDYL SERINE ALPHA-GALACTOSYLTRANSFERASE"/>
    <property type="match status" value="1"/>
</dbReference>
<dbReference type="EMBL" id="HBDY01010435">
    <property type="protein sequence ID" value="CAD8241632.1"/>
    <property type="molecule type" value="Transcribed_RNA"/>
</dbReference>
<feature type="domain" description="Hydroxyproline O-arabinosyltransferase-like" evidence="9">
    <location>
        <begin position="36"/>
        <end position="283"/>
    </location>
</feature>
<evidence type="ECO:0000256" key="2">
    <source>
        <dbReference type="ARBA" id="ARBA00022676"/>
    </source>
</evidence>
<evidence type="ECO:0000313" key="10">
    <source>
        <dbReference type="EMBL" id="CAD8241632.1"/>
    </source>
</evidence>
<evidence type="ECO:0000259" key="9">
    <source>
        <dbReference type="Pfam" id="PF23452"/>
    </source>
</evidence>
<keyword evidence="6 8" id="KW-0472">Membrane</keyword>
<evidence type="ECO:0000256" key="7">
    <source>
        <dbReference type="SAM" id="MobiDB-lite"/>
    </source>
</evidence>
<feature type="transmembrane region" description="Helical" evidence="8">
    <location>
        <begin position="461"/>
        <end position="484"/>
    </location>
</feature>
<dbReference type="AlphaFoldDB" id="A0A7R9TQ28"/>
<reference evidence="10" key="1">
    <citation type="submission" date="2021-01" db="EMBL/GenBank/DDBJ databases">
        <authorList>
            <person name="Corre E."/>
            <person name="Pelletier E."/>
            <person name="Niang G."/>
            <person name="Scheremetjew M."/>
            <person name="Finn R."/>
            <person name="Kale V."/>
            <person name="Holt S."/>
            <person name="Cochrane G."/>
            <person name="Meng A."/>
            <person name="Brown T."/>
            <person name="Cohen L."/>
        </authorList>
    </citation>
    <scope>NUCLEOTIDE SEQUENCE</scope>
    <source>
        <strain evidence="10">RCC1614</strain>
    </source>
</reference>
<accession>A0A7R9TQ28</accession>
<evidence type="ECO:0000256" key="4">
    <source>
        <dbReference type="ARBA" id="ARBA00022692"/>
    </source>
</evidence>
<feature type="compositionally biased region" description="Basic and acidic residues" evidence="7">
    <location>
        <begin position="388"/>
        <end position="402"/>
    </location>
</feature>
<evidence type="ECO:0000256" key="1">
    <source>
        <dbReference type="ARBA" id="ARBA00004167"/>
    </source>
</evidence>
<keyword evidence="3" id="KW-0808">Transferase</keyword>
<feature type="region of interest" description="Disordered" evidence="7">
    <location>
        <begin position="385"/>
        <end position="440"/>
    </location>
</feature>
<comment type="subcellular location">
    <subcellularLocation>
        <location evidence="1">Membrane</location>
        <topology evidence="1">Single-pass membrane protein</topology>
    </subcellularLocation>
</comment>
<evidence type="ECO:0000256" key="6">
    <source>
        <dbReference type="ARBA" id="ARBA00023136"/>
    </source>
</evidence>
<keyword evidence="5 8" id="KW-1133">Transmembrane helix</keyword>
<organism evidence="10">
    <name type="scientific">Micromonas pusilla</name>
    <name type="common">Picoplanktonic green alga</name>
    <name type="synonym">Chromulina pusilla</name>
    <dbReference type="NCBI Taxonomy" id="38833"/>
    <lineage>
        <taxon>Eukaryota</taxon>
        <taxon>Viridiplantae</taxon>
        <taxon>Chlorophyta</taxon>
        <taxon>Mamiellophyceae</taxon>
        <taxon>Mamiellales</taxon>
        <taxon>Mamiellaceae</taxon>
        <taxon>Micromonas</taxon>
    </lineage>
</organism>
<evidence type="ECO:0000256" key="5">
    <source>
        <dbReference type="ARBA" id="ARBA00022989"/>
    </source>
</evidence>
<gene>
    <name evidence="10" type="ORF">MPUS1402_LOCUS7848</name>
</gene>
<dbReference type="GO" id="GO:0016020">
    <property type="term" value="C:membrane"/>
    <property type="evidence" value="ECO:0007669"/>
    <property type="project" value="UniProtKB-SubCell"/>
</dbReference>
<dbReference type="InterPro" id="IPR044845">
    <property type="entry name" value="HPAT/SRGT1-like"/>
</dbReference>
<keyword evidence="2" id="KW-0328">Glycosyltransferase</keyword>
<dbReference type="GO" id="GO:0016757">
    <property type="term" value="F:glycosyltransferase activity"/>
    <property type="evidence" value="ECO:0007669"/>
    <property type="project" value="UniProtKB-KW"/>
</dbReference>
<keyword evidence="4 8" id="KW-0812">Transmembrane</keyword>
<dbReference type="Pfam" id="PF23452">
    <property type="entry name" value="HPAT"/>
    <property type="match status" value="1"/>
</dbReference>
<dbReference type="InterPro" id="IPR056508">
    <property type="entry name" value="HPAT-like"/>
</dbReference>
<protein>
    <recommendedName>
        <fullName evidence="9">Hydroxyproline O-arabinosyltransferase-like domain-containing protein</fullName>
    </recommendedName>
</protein>
<sequence>MNAARPLTTDDGTAPAAFDARAYDDDVIGKREVDDYHYIFSADCKPYMEWQSVAVYYSWVAAGSPGAITRLLGCDDHDAYPYVDSVPTHRAPLYTNVDPNDAYSAYNMPGSILHWCEHNTTDKRWVVKLDADMILRKPLSVLDGLEAREGLVAAGYYGYLQGVDNEMADMFVPADVKPRLAKAGGWEIFWRSDLLKAAPLWFEYTKRVRQDPRAHWPFKGTGDVYITKQSPRPWICEMYGYVFGTAMAGLEHNVEHSCQLYAGMAPWDADSFDPFLLHYGIRIDVEDWSWDKHVEMSSVTSNGEHDKLDCEKPFTPFPTVPKDLLADEDGAGDDAAATYSLGSRAAETRRRALVQELMLALNRGVHAARLRRCGEPWPEGVETLGLDVVDRGDDAKSGGAEEKEGDVDDVAASSPSPSIEPRASPSLSPPPTTSLASDAAVERAAAARGVNSGRDGGGVGVMWALSVVMWGGALAAFCGATTTFRRRGVRRLRRGGVAGKRLNV</sequence>
<evidence type="ECO:0000256" key="3">
    <source>
        <dbReference type="ARBA" id="ARBA00022679"/>
    </source>
</evidence>
<dbReference type="PANTHER" id="PTHR31485">
    <property type="entry name" value="PEPTIDYL SERINE ALPHA-GALACTOSYLTRANSFERASE"/>
    <property type="match status" value="1"/>
</dbReference>
<proteinExistence type="predicted"/>
<evidence type="ECO:0000256" key="8">
    <source>
        <dbReference type="SAM" id="Phobius"/>
    </source>
</evidence>
<name>A0A7R9TQ28_MICPS</name>